<comment type="caution">
    <text evidence="1">The sequence shown here is derived from an EMBL/GenBank/DDBJ whole genome shotgun (WGS) entry which is preliminary data.</text>
</comment>
<sequence length="159" mass="18688">MYTIKKLGIESLDSILNLEKLCFPAPDRWKEEDWRMLLERDRDVYYAMTDGDKLIGNVFICNWLGVRDYVKVMNVSVHPDYRNQGIAGQLLNQVTEDMTKLGMYRFCGETRSTNKAMQQTFEKCGYKLDRVEEHYFHDPDESAWKYVLNIPDPSAKTDI</sequence>
<reference evidence="1" key="1">
    <citation type="submission" date="2017-04" db="EMBL/GenBank/DDBJ databases">
        <authorList>
            <person name="Varghese N."/>
            <person name="Submissions S."/>
        </authorList>
    </citation>
    <scope>NUCLEOTIDE SEQUENCE</scope>
    <source>
        <strain evidence="1">WTE2008</strain>
    </source>
</reference>
<evidence type="ECO:0000313" key="2">
    <source>
        <dbReference type="Proteomes" id="UP000192328"/>
    </source>
</evidence>
<accession>A0AC61PP76</accession>
<gene>
    <name evidence="1" type="ORF">SAMN06297397_2577</name>
</gene>
<name>A0AC61PP76_9FIRM</name>
<evidence type="ECO:0000313" key="1">
    <source>
        <dbReference type="EMBL" id="SMC80161.1"/>
    </source>
</evidence>
<dbReference type="Proteomes" id="UP000192328">
    <property type="component" value="Unassembled WGS sequence"/>
</dbReference>
<proteinExistence type="predicted"/>
<keyword evidence="2" id="KW-1185">Reference proteome</keyword>
<organism evidence="1 2">
    <name type="scientific">Aristaeella lactis</name>
    <dbReference type="NCBI Taxonomy" id="3046383"/>
    <lineage>
        <taxon>Bacteria</taxon>
        <taxon>Bacillati</taxon>
        <taxon>Bacillota</taxon>
        <taxon>Clostridia</taxon>
        <taxon>Eubacteriales</taxon>
        <taxon>Aristaeellaceae</taxon>
        <taxon>Aristaeella</taxon>
    </lineage>
</organism>
<protein>
    <submittedName>
        <fullName evidence="1">Acetyltransferase (GNAT) family protein</fullName>
    </submittedName>
</protein>
<dbReference type="EMBL" id="FWXZ01000006">
    <property type="protein sequence ID" value="SMC80161.1"/>
    <property type="molecule type" value="Genomic_DNA"/>
</dbReference>